<name>A0A0R2PF88_9ACTN</name>
<dbReference type="UniPathway" id="UPA00049">
    <property type="reaction ID" value="UER00059"/>
</dbReference>
<dbReference type="PROSITE" id="PS51671">
    <property type="entry name" value="ACT"/>
    <property type="match status" value="1"/>
</dbReference>
<reference evidence="10 11" key="1">
    <citation type="submission" date="2015-10" db="EMBL/GenBank/DDBJ databases">
        <title>Metagenome-Assembled Genomes uncover a global brackish microbiome.</title>
        <authorList>
            <person name="Hugerth L.W."/>
            <person name="Larsson J."/>
            <person name="Alneberg J."/>
            <person name="Lindh M.V."/>
            <person name="Legrand C."/>
            <person name="Pinhassi J."/>
            <person name="Andersson A.F."/>
        </authorList>
    </citation>
    <scope>NUCLEOTIDE SEQUENCE [LARGE SCALE GENOMIC DNA]</scope>
    <source>
        <strain evidence="10">BACL15 MAG-120619-bin91</strain>
    </source>
</reference>
<evidence type="ECO:0000256" key="5">
    <source>
        <dbReference type="ARBA" id="ARBA00022605"/>
    </source>
</evidence>
<dbReference type="PANTHER" id="PTHR30239:SF0">
    <property type="entry name" value="ACETOLACTATE SYNTHASE SMALL SUBUNIT 1, CHLOROPLASTIC"/>
    <property type="match status" value="1"/>
</dbReference>
<dbReference type="GO" id="GO:0009097">
    <property type="term" value="P:isoleucine biosynthetic process"/>
    <property type="evidence" value="ECO:0007669"/>
    <property type="project" value="UniProtKB-UniRule"/>
</dbReference>
<evidence type="ECO:0000256" key="3">
    <source>
        <dbReference type="ARBA" id="ARBA00006341"/>
    </source>
</evidence>
<dbReference type="GO" id="GO:0009099">
    <property type="term" value="P:L-valine biosynthetic process"/>
    <property type="evidence" value="ECO:0007669"/>
    <property type="project" value="UniProtKB-UniRule"/>
</dbReference>
<comment type="function">
    <text evidence="8">Catalyzes the conversion of 2 pyruvate molecules into acetolactate in the first common step of the biosynthetic pathway of the branched-amino acids such as leucine, isoleucine, and valine.</text>
</comment>
<dbReference type="InterPro" id="IPR004789">
    <property type="entry name" value="Acetalactate_synth_ssu"/>
</dbReference>
<dbReference type="Gene3D" id="3.30.70.260">
    <property type="match status" value="1"/>
</dbReference>
<accession>A0A0R2PF88</accession>
<dbReference type="EMBL" id="LIAM01000003">
    <property type="protein sequence ID" value="KRO36620.1"/>
    <property type="molecule type" value="Genomic_DNA"/>
</dbReference>
<dbReference type="CDD" id="cd04878">
    <property type="entry name" value="ACT_AHAS"/>
    <property type="match status" value="1"/>
</dbReference>
<dbReference type="InterPro" id="IPR054480">
    <property type="entry name" value="AHAS_small-like_ACT"/>
</dbReference>
<dbReference type="Gene3D" id="3.30.70.1150">
    <property type="entry name" value="ACT-like. Chain A, domain 2"/>
    <property type="match status" value="1"/>
</dbReference>
<comment type="pathway">
    <text evidence="1 8">Amino-acid biosynthesis; L-isoleucine biosynthesis; L-isoleucine from 2-oxobutanoate: step 1/4.</text>
</comment>
<evidence type="ECO:0000259" key="9">
    <source>
        <dbReference type="PROSITE" id="PS51671"/>
    </source>
</evidence>
<dbReference type="EC" id="2.2.1.6" evidence="8"/>
<dbReference type="Pfam" id="PF22629">
    <property type="entry name" value="ACT_AHAS_ss"/>
    <property type="match status" value="1"/>
</dbReference>
<dbReference type="GO" id="GO:1990610">
    <property type="term" value="F:acetolactate synthase regulator activity"/>
    <property type="evidence" value="ECO:0007669"/>
    <property type="project" value="UniProtKB-UniRule"/>
</dbReference>
<protein>
    <recommendedName>
        <fullName evidence="8">Acetolactate synthase small subunit</fullName>
        <shortName evidence="8">AHAS</shortName>
        <shortName evidence="8">ALS</shortName>
        <ecNumber evidence="8">2.2.1.6</ecNumber>
    </recommendedName>
    <alternativeName>
        <fullName evidence="8">Acetohydroxy-acid synthase small subunit</fullName>
    </alternativeName>
</protein>
<comment type="similarity">
    <text evidence="3 8">Belongs to the acetolactate synthase small subunit family.</text>
</comment>
<comment type="caution">
    <text evidence="10">The sequence shown here is derived from an EMBL/GenBank/DDBJ whole genome shotgun (WGS) entry which is preliminary data.</text>
</comment>
<evidence type="ECO:0000256" key="8">
    <source>
        <dbReference type="RuleBase" id="RU368092"/>
    </source>
</evidence>
<evidence type="ECO:0000256" key="4">
    <source>
        <dbReference type="ARBA" id="ARBA00011744"/>
    </source>
</evidence>
<dbReference type="InterPro" id="IPR002912">
    <property type="entry name" value="ACT_dom"/>
</dbReference>
<dbReference type="Pfam" id="PF10369">
    <property type="entry name" value="ALS_ss_C"/>
    <property type="match status" value="1"/>
</dbReference>
<keyword evidence="5 8" id="KW-0028">Amino-acid biosynthesis</keyword>
<dbReference type="GO" id="GO:0005829">
    <property type="term" value="C:cytosol"/>
    <property type="evidence" value="ECO:0007669"/>
    <property type="project" value="TreeGrafter"/>
</dbReference>
<dbReference type="GO" id="GO:0003984">
    <property type="term" value="F:acetolactate synthase activity"/>
    <property type="evidence" value="ECO:0007669"/>
    <property type="project" value="UniProtKB-UniRule"/>
</dbReference>
<dbReference type="InterPro" id="IPR039557">
    <property type="entry name" value="AHAS_ACT"/>
</dbReference>
<gene>
    <name evidence="10" type="ORF">ABR54_00850</name>
</gene>
<evidence type="ECO:0000313" key="11">
    <source>
        <dbReference type="Proteomes" id="UP000053274"/>
    </source>
</evidence>
<dbReference type="PANTHER" id="PTHR30239">
    <property type="entry name" value="ACETOLACTATE SYNTHASE SMALL SUBUNIT"/>
    <property type="match status" value="1"/>
</dbReference>
<comment type="subunit">
    <text evidence="4 8">Dimer of large and small chains.</text>
</comment>
<evidence type="ECO:0000256" key="2">
    <source>
        <dbReference type="ARBA" id="ARBA00005025"/>
    </source>
</evidence>
<comment type="catalytic activity">
    <reaction evidence="7 8">
        <text>2 pyruvate + H(+) = (2S)-2-acetolactate + CO2</text>
        <dbReference type="Rhea" id="RHEA:25249"/>
        <dbReference type="ChEBI" id="CHEBI:15361"/>
        <dbReference type="ChEBI" id="CHEBI:15378"/>
        <dbReference type="ChEBI" id="CHEBI:16526"/>
        <dbReference type="ChEBI" id="CHEBI:58476"/>
        <dbReference type="EC" id="2.2.1.6"/>
    </reaction>
</comment>
<dbReference type="InterPro" id="IPR019455">
    <property type="entry name" value="Acetolactate_synth_ssu_C"/>
</dbReference>
<evidence type="ECO:0000313" key="10">
    <source>
        <dbReference type="EMBL" id="KRO36620.1"/>
    </source>
</evidence>
<dbReference type="Proteomes" id="UP000053274">
    <property type="component" value="Unassembled WGS sequence"/>
</dbReference>
<dbReference type="InterPro" id="IPR045865">
    <property type="entry name" value="ACT-like_dom_sf"/>
</dbReference>
<dbReference type="InterPro" id="IPR027271">
    <property type="entry name" value="Acetolactate_synth/TF_NikR_C"/>
</dbReference>
<dbReference type="FunFam" id="3.30.70.260:FF:000001">
    <property type="entry name" value="Acetolactate synthase, small subunit"/>
    <property type="match status" value="1"/>
</dbReference>
<evidence type="ECO:0000256" key="1">
    <source>
        <dbReference type="ARBA" id="ARBA00004974"/>
    </source>
</evidence>
<evidence type="ECO:0000256" key="6">
    <source>
        <dbReference type="ARBA" id="ARBA00023304"/>
    </source>
</evidence>
<keyword evidence="6 8" id="KW-0100">Branched-chain amino acid biosynthesis</keyword>
<dbReference type="NCBIfam" id="NF008864">
    <property type="entry name" value="PRK11895.1"/>
    <property type="match status" value="1"/>
</dbReference>
<feature type="domain" description="ACT" evidence="9">
    <location>
        <begin position="5"/>
        <end position="82"/>
    </location>
</feature>
<dbReference type="SUPFAM" id="SSF55021">
    <property type="entry name" value="ACT-like"/>
    <property type="match status" value="2"/>
</dbReference>
<keyword evidence="8" id="KW-0808">Transferase</keyword>
<sequence length="184" mass="19694">MSTHTLSVLVENSPGVLARVAGLFSRRAYNIDSLAVGPTENPDISRMTIVINVESHSLEQVIRQLDKLVNVIHIAELKLSDSVQAELLLVKISATSKNRFDVDAVLDTYGAAIVDEDADSMTIEATGDAAKISDLLNALERFGIRELAQSGLVAIERGSGSLADRTLSTQSIPTADSGQADYQN</sequence>
<dbReference type="AlphaFoldDB" id="A0A0R2PF88"/>
<proteinExistence type="inferred from homology"/>
<organism evidence="10 11">
    <name type="scientific">Actinobacteria bacterium BACL15 MAG-120619-bin91</name>
    <dbReference type="NCBI Taxonomy" id="1655562"/>
    <lineage>
        <taxon>Bacteria</taxon>
        <taxon>Bacillati</taxon>
        <taxon>Actinomycetota</taxon>
        <taxon>Actinomycetes</taxon>
        <taxon>Actinomycetes incertae sedis</taxon>
        <taxon>ac1 cluster</taxon>
    </lineage>
</organism>
<dbReference type="UniPathway" id="UPA00047">
    <property type="reaction ID" value="UER00055"/>
</dbReference>
<evidence type="ECO:0000256" key="7">
    <source>
        <dbReference type="ARBA" id="ARBA00048670"/>
    </source>
</evidence>
<comment type="pathway">
    <text evidence="2 8">Amino-acid biosynthesis; L-valine biosynthesis; L-valine from pyruvate: step 1/4.</text>
</comment>
<dbReference type="NCBIfam" id="TIGR00119">
    <property type="entry name" value="acolac_sm"/>
    <property type="match status" value="1"/>
</dbReference>